<dbReference type="STRING" id="383855.M3B5D8"/>
<dbReference type="Proteomes" id="UP000016932">
    <property type="component" value="Unassembled WGS sequence"/>
</dbReference>
<evidence type="ECO:0000313" key="2">
    <source>
        <dbReference type="Proteomes" id="UP000016932"/>
    </source>
</evidence>
<evidence type="ECO:0000313" key="1">
    <source>
        <dbReference type="EMBL" id="EME84577.1"/>
    </source>
</evidence>
<accession>M3B5D8</accession>
<gene>
    <name evidence="1" type="ORF">MYCFIDRAFT_173538</name>
</gene>
<protein>
    <submittedName>
        <fullName evidence="1">Uncharacterized protein</fullName>
    </submittedName>
</protein>
<dbReference type="KEGG" id="pfj:MYCFIDRAFT_173538"/>
<organism evidence="1 2">
    <name type="scientific">Pseudocercospora fijiensis (strain CIRAD86)</name>
    <name type="common">Black leaf streak disease fungus</name>
    <name type="synonym">Mycosphaerella fijiensis</name>
    <dbReference type="NCBI Taxonomy" id="383855"/>
    <lineage>
        <taxon>Eukaryota</taxon>
        <taxon>Fungi</taxon>
        <taxon>Dikarya</taxon>
        <taxon>Ascomycota</taxon>
        <taxon>Pezizomycotina</taxon>
        <taxon>Dothideomycetes</taxon>
        <taxon>Dothideomycetidae</taxon>
        <taxon>Mycosphaerellales</taxon>
        <taxon>Mycosphaerellaceae</taxon>
        <taxon>Pseudocercospora</taxon>
    </lineage>
</organism>
<reference evidence="1 2" key="1">
    <citation type="journal article" date="2012" name="PLoS Pathog.">
        <title>Diverse lifestyles and strategies of plant pathogenesis encoded in the genomes of eighteen Dothideomycetes fungi.</title>
        <authorList>
            <person name="Ohm R.A."/>
            <person name="Feau N."/>
            <person name="Henrissat B."/>
            <person name="Schoch C.L."/>
            <person name="Horwitz B.A."/>
            <person name="Barry K.W."/>
            <person name="Condon B.J."/>
            <person name="Copeland A.C."/>
            <person name="Dhillon B."/>
            <person name="Glaser F."/>
            <person name="Hesse C.N."/>
            <person name="Kosti I."/>
            <person name="LaButti K."/>
            <person name="Lindquist E.A."/>
            <person name="Lucas S."/>
            <person name="Salamov A.A."/>
            <person name="Bradshaw R.E."/>
            <person name="Ciuffetti L."/>
            <person name="Hamelin R.C."/>
            <person name="Kema G.H.J."/>
            <person name="Lawrence C."/>
            <person name="Scott J.A."/>
            <person name="Spatafora J.W."/>
            <person name="Turgeon B.G."/>
            <person name="de Wit P.J.G.M."/>
            <person name="Zhong S."/>
            <person name="Goodwin S.B."/>
            <person name="Grigoriev I.V."/>
        </authorList>
    </citation>
    <scope>NUCLEOTIDE SEQUENCE [LARGE SCALE GENOMIC DNA]</scope>
    <source>
        <strain evidence="1 2">CIRAD86</strain>
    </source>
</reference>
<name>M3B5D8_PSEFD</name>
<dbReference type="HOGENOM" id="CLU_295130_0_0_1"/>
<keyword evidence="2" id="KW-1185">Reference proteome</keyword>
<dbReference type="GeneID" id="19333007"/>
<dbReference type="RefSeq" id="XP_007925201.1">
    <property type="nucleotide sequence ID" value="XM_007927010.1"/>
</dbReference>
<dbReference type="EMBL" id="KB446557">
    <property type="protein sequence ID" value="EME84577.1"/>
    <property type="molecule type" value="Genomic_DNA"/>
</dbReference>
<sequence>MAASHRGSNVLWLDRWTGTKAERGYLMGRRLQRIFWLSLRRCLLLSAQAAWDALNKQNRYAIYFRLTALKTPAGRRKRIAAFVDILARGDMPLPQKKVPPRVICSAYFRPFDTVLTRFWMFLVLVERGAERSSQYALRLCMLGGRKRNHYLELKYLHFTLLVLPQLATLGNTAKGVQNIPTSEAIQALSLQTTPAPEIRRFDSLVKLASVFNPYMARPGGKKGKRSLRRAREPRYLVLSLKNIVLLFTLADFSDSVDIFLIPSLVSNQNIEIFFWKMRSAFGVTTGRPRGLSLAAETPDTYTGSLGALCSLGPTLYARPTDTLYNLDRTEHRIVSEHHRKQLTMEDFKRRPGACVCPSMAVEDNEFVLTAFSCKVRTDAFSILPGTRVDQVHVKLTQQKCTYLPSKKRGRRPKCLQPSIIASTDTSDEWWKLPITPSSPPDTSTSRLATSSDLFSEVTERWISLESNPDGGAIDIAGQDWFNFLATPNQLLSEPAEVKISRQTRQSKPYPSVCRVQLSTTCLLLPRCIADISALIWARQSKALWQAGPPLTITDQRLCQETPWPYARCPRKLLKLSLTAAFYSLLHSALQVRNIVMGNINIALSKHFSRGARCMNLTKLLKMTKEVFQDRNCHAEKIITVHSAIASGIILKQTNDDGQERRATALAHYRHALSYIAQLQCDKKSMSAFKVSFSSTRLLCLRTDHIGHCALGRAHRCARYSRLLVAAIHLSPSDVDQLLDNASSRAQSREFHLCPSTSIGTSNDTDQEELRNSFWLLYTIEKPTRMERETAIEVPKNLIRPSDDTDREFLIHVRLAQLCSRMLGKLYSKAACNLAHDALAEEIQLVIASATEWIEDARAIQPNDKSVLSCRTTWTWYLLLLYIFNRSLALPSDSVARQTVELMVSTYTSEILETVSEDTSNGIGPPRQLHSAFPPRFNSDSWASRWDFLQDWTRTRKFCGLVQPKVHPRDHRAVACQPPVHNLLHCQGGEQKSQTTLALCPWERSELPSSPRFNRKQLTWLSENNGT</sequence>
<dbReference type="AlphaFoldDB" id="M3B5D8"/>
<dbReference type="VEuPathDB" id="FungiDB:MYCFIDRAFT_173538"/>
<dbReference type="Pfam" id="PF13376">
    <property type="entry name" value="OmdA"/>
    <property type="match status" value="1"/>
</dbReference>
<dbReference type="OrthoDB" id="4356994at2759"/>
<dbReference type="eggNOG" id="ENOG502RP42">
    <property type="taxonomic scope" value="Eukaryota"/>
</dbReference>
<proteinExistence type="predicted"/>